<protein>
    <submittedName>
        <fullName evidence="1">Uncharacterized protein</fullName>
    </submittedName>
</protein>
<reference evidence="1" key="1">
    <citation type="submission" date="2019-09" db="EMBL/GenBank/DDBJ databases">
        <authorList>
            <person name="Li J."/>
        </authorList>
    </citation>
    <scope>NUCLEOTIDE SEQUENCE [LARGE SCALE GENOMIC DNA]</scope>
    <source>
        <strain evidence="1">JCM 14732</strain>
    </source>
</reference>
<accession>A0A5M4FBZ4</accession>
<dbReference type="AlphaFoldDB" id="A0A5M4FBZ4"/>
<name>A0A5M4FBZ4_9ACTN</name>
<comment type="caution">
    <text evidence="1">The sequence shown here is derived from an EMBL/GenBank/DDBJ whole genome shotgun (WGS) entry which is preliminary data.</text>
</comment>
<dbReference type="Proteomes" id="UP000380867">
    <property type="component" value="Unassembled WGS sequence"/>
</dbReference>
<sequence length="129" mass="13824">MITVMWKTAEGETGEVMLDGDAKWTFGRTGGVEDLTVAVDNPAVSRTALVIRDAGPGPVVFRGQIDNGAKVALVSVIGSITWLDEGTAGNLTAEENRVEFSINDEVLLTIDVEFEQRGSVIERQQSTDA</sequence>
<dbReference type="EMBL" id="SDPQ02000003">
    <property type="protein sequence ID" value="KAA1395791.1"/>
    <property type="molecule type" value="Genomic_DNA"/>
</dbReference>
<evidence type="ECO:0000313" key="1">
    <source>
        <dbReference type="EMBL" id="KAA1395791.1"/>
    </source>
</evidence>
<keyword evidence="2" id="KW-1185">Reference proteome</keyword>
<organism evidence="1 2">
    <name type="scientific">Aeromicrobium ginsengisoli</name>
    <dbReference type="NCBI Taxonomy" id="363867"/>
    <lineage>
        <taxon>Bacteria</taxon>
        <taxon>Bacillati</taxon>
        <taxon>Actinomycetota</taxon>
        <taxon>Actinomycetes</taxon>
        <taxon>Propionibacteriales</taxon>
        <taxon>Nocardioidaceae</taxon>
        <taxon>Aeromicrobium</taxon>
    </lineage>
</organism>
<dbReference type="RefSeq" id="WP_149690441.1">
    <property type="nucleotide sequence ID" value="NZ_SDPQ02000003.1"/>
</dbReference>
<evidence type="ECO:0000313" key="2">
    <source>
        <dbReference type="Proteomes" id="UP000380867"/>
    </source>
</evidence>
<dbReference type="OrthoDB" id="3746741at2"/>
<proteinExistence type="predicted"/>
<gene>
    <name evidence="1" type="ORF">ESP70_016770</name>
</gene>